<dbReference type="PANTHER" id="PTHR42792">
    <property type="entry name" value="FLAGELLIN"/>
    <property type="match status" value="1"/>
</dbReference>
<keyword evidence="3" id="KW-0964">Secreted</keyword>
<accession>A0A2K8KV19</accession>
<evidence type="ECO:0000313" key="7">
    <source>
        <dbReference type="EMBL" id="ATX78632.1"/>
    </source>
</evidence>
<dbReference type="GO" id="GO:0005198">
    <property type="term" value="F:structural molecule activity"/>
    <property type="evidence" value="ECO:0007669"/>
    <property type="project" value="UniProtKB-UniRule"/>
</dbReference>
<protein>
    <recommendedName>
        <fullName evidence="3">Flagellin</fullName>
    </recommendedName>
</protein>
<dbReference type="InterPro" id="IPR001492">
    <property type="entry name" value="Flagellin"/>
</dbReference>
<comment type="subcellular location">
    <subcellularLocation>
        <location evidence="3">Secreted</location>
    </subcellularLocation>
    <subcellularLocation>
        <location evidence="3">Bacterial flagellum</location>
    </subcellularLocation>
</comment>
<proteinExistence type="inferred from homology"/>
<evidence type="ECO:0000259" key="4">
    <source>
        <dbReference type="Pfam" id="PF00669"/>
    </source>
</evidence>
<dbReference type="KEGG" id="maes:Ga0123461_0175"/>
<dbReference type="InterPro" id="IPR046358">
    <property type="entry name" value="Flagellin_C"/>
</dbReference>
<organism evidence="6 8">
    <name type="scientific">Mariprofundus aestuarium</name>
    <dbReference type="NCBI Taxonomy" id="1921086"/>
    <lineage>
        <taxon>Bacteria</taxon>
        <taxon>Pseudomonadati</taxon>
        <taxon>Pseudomonadota</taxon>
        <taxon>Candidatius Mariprofundia</taxon>
        <taxon>Mariprofundales</taxon>
        <taxon>Mariprofundaceae</taxon>
        <taxon>Mariprofundus</taxon>
    </lineage>
</organism>
<evidence type="ECO:0000313" key="8">
    <source>
        <dbReference type="Proteomes" id="UP000231701"/>
    </source>
</evidence>
<evidence type="ECO:0000313" key="6">
    <source>
        <dbReference type="EMBL" id="ATX78628.1"/>
    </source>
</evidence>
<dbReference type="InterPro" id="IPR042187">
    <property type="entry name" value="Flagellin_C_sub2"/>
</dbReference>
<dbReference type="Gene3D" id="6.10.10.10">
    <property type="entry name" value="Flagellar export chaperone, C-terminal domain"/>
    <property type="match status" value="1"/>
</dbReference>
<comment type="function">
    <text evidence="3">Flagellin is the subunit protein which polymerizes to form the filaments of bacterial flagella.</text>
</comment>
<gene>
    <name evidence="6" type="ORF">Ga0123461_0175</name>
    <name evidence="7" type="ORF">Ga0123461_0179</name>
</gene>
<evidence type="ECO:0000256" key="1">
    <source>
        <dbReference type="ARBA" id="ARBA00005709"/>
    </source>
</evidence>
<evidence type="ECO:0000256" key="2">
    <source>
        <dbReference type="ARBA" id="ARBA00023143"/>
    </source>
</evidence>
<dbReference type="KEGG" id="maes:Ga0123461_0179"/>
<evidence type="ECO:0000259" key="5">
    <source>
        <dbReference type="Pfam" id="PF00700"/>
    </source>
</evidence>
<dbReference type="PANTHER" id="PTHR42792:SF2">
    <property type="entry name" value="FLAGELLIN"/>
    <property type="match status" value="1"/>
</dbReference>
<name>A0A2K8KV19_MARES</name>
<dbReference type="Proteomes" id="UP000231701">
    <property type="component" value="Chromosome"/>
</dbReference>
<dbReference type="GO" id="GO:0005576">
    <property type="term" value="C:extracellular region"/>
    <property type="evidence" value="ECO:0007669"/>
    <property type="project" value="UniProtKB-SubCell"/>
</dbReference>
<dbReference type="SUPFAM" id="SSF64518">
    <property type="entry name" value="Phase 1 flagellin"/>
    <property type="match status" value="1"/>
</dbReference>
<evidence type="ECO:0000256" key="3">
    <source>
        <dbReference type="RuleBase" id="RU362073"/>
    </source>
</evidence>
<keyword evidence="8" id="KW-1185">Reference proteome</keyword>
<dbReference type="GO" id="GO:0009288">
    <property type="term" value="C:bacterial-type flagellum"/>
    <property type="evidence" value="ECO:0007669"/>
    <property type="project" value="UniProtKB-SubCell"/>
</dbReference>
<keyword evidence="6" id="KW-0282">Flagellum</keyword>
<dbReference type="Pfam" id="PF00669">
    <property type="entry name" value="Flagellin_N"/>
    <property type="match status" value="1"/>
</dbReference>
<comment type="similarity">
    <text evidence="1 3">Belongs to the bacterial flagellin family.</text>
</comment>
<dbReference type="AlphaFoldDB" id="A0A2K8KV19"/>
<reference evidence="6 8" key="1">
    <citation type="submission" date="2016-12" db="EMBL/GenBank/DDBJ databases">
        <title>Isolation and genomic insights into novel planktonic Zetaproteobacteria from stratified waters of the Chesapeake Bay.</title>
        <authorList>
            <person name="McAllister S.M."/>
            <person name="Kato S."/>
            <person name="Chan C.S."/>
            <person name="Chiu B.K."/>
            <person name="Field E.K."/>
        </authorList>
    </citation>
    <scope>NUCLEOTIDE SEQUENCE [LARGE SCALE GENOMIC DNA]</scope>
    <source>
        <strain evidence="6 8">CP-5</strain>
    </source>
</reference>
<feature type="domain" description="Flagellin C-terminal" evidence="5">
    <location>
        <begin position="193"/>
        <end position="277"/>
    </location>
</feature>
<dbReference type="Pfam" id="PF00700">
    <property type="entry name" value="Flagellin_C"/>
    <property type="match status" value="1"/>
</dbReference>
<feature type="domain" description="Flagellin N-terminal" evidence="4">
    <location>
        <begin position="5"/>
        <end position="141"/>
    </location>
</feature>
<sequence>MAMSVQTNMGSISALKNMNINSSNMNKSLERLSSGFRINSASDDAAGYAISAKLQGEKGKLEAASQNSLQATAMVKTAESGVNEIENMVRRLQVLATQASSANNGSNERTKLAGEAANLLGQIDKIANGVNYNGTKLLDGSGASTTTFQVGAANSANDQVAVDFSADFTTASTGLGITAIDLASASGAAAAIDTLNTALDGLTTDRAAFGAAVNQLSYVSANLATQMEQVSASISTIKDADMAKEMADFTKSQVLVQAGTSMLAQANQSSQNVLSLFR</sequence>
<dbReference type="OrthoDB" id="9789525at2"/>
<dbReference type="PRINTS" id="PR00207">
    <property type="entry name" value="FLAGELLIN"/>
</dbReference>
<keyword evidence="6" id="KW-0966">Cell projection</keyword>
<dbReference type="InterPro" id="IPR001029">
    <property type="entry name" value="Flagellin_N"/>
</dbReference>
<dbReference type="EMBL" id="CP018799">
    <property type="protein sequence ID" value="ATX78628.1"/>
    <property type="molecule type" value="Genomic_DNA"/>
</dbReference>
<dbReference type="EMBL" id="CP018799">
    <property type="protein sequence ID" value="ATX78632.1"/>
    <property type="molecule type" value="Genomic_DNA"/>
</dbReference>
<keyword evidence="6" id="KW-0969">Cilium</keyword>
<dbReference type="Gene3D" id="1.20.1330.10">
    <property type="entry name" value="f41 fragment of flagellin, N-terminal domain"/>
    <property type="match status" value="1"/>
</dbReference>
<keyword evidence="2 3" id="KW-0975">Bacterial flagellum</keyword>